<evidence type="ECO:0000313" key="1">
    <source>
        <dbReference type="EMBL" id="QHR75846.1"/>
    </source>
</evidence>
<sequence>MQSDIKTSKLLINGEAITSLLSKVLKLGDSKMNKFKAINYIRSNNVMSKPVKDTYEFRCNGVHFATITKSENGAYYVHRRNVATVVVSHFMQAVAELLPMFLGLYLDECKNVHSHVKNLLNSYKMAYERSIKSLNKFYKAPVNTVSMAYSVSGELVSLFEVEEIELYDSRPSGYSKTLGEGLSFNIKNLEKTLKDIEKDIDETIKSL</sequence>
<reference evidence="2" key="1">
    <citation type="submission" date="2019-12" db="EMBL/GenBank/DDBJ databases">
        <authorList>
            <person name="Olsen N.S."/>
            <person name="Junco L.M.F."/>
            <person name="Kot W."/>
            <person name="Hansen L.H."/>
        </authorList>
    </citation>
    <scope>NUCLEOTIDE SEQUENCE [LARGE SCALE GENOMIC DNA]</scope>
</reference>
<accession>A0A6B9XF88</accession>
<proteinExistence type="predicted"/>
<keyword evidence="2" id="KW-1185">Reference proteome</keyword>
<gene>
    <name evidence="1" type="ORF">tootiki_73</name>
</gene>
<protein>
    <submittedName>
        <fullName evidence="1">Uncharacterized protein</fullName>
    </submittedName>
</protein>
<evidence type="ECO:0000313" key="2">
    <source>
        <dbReference type="Proteomes" id="UP000464007"/>
    </source>
</evidence>
<name>A0A6B9XF88_9CAUD</name>
<organism evidence="1 2">
    <name type="scientific">Escherichia phage tootiki</name>
    <dbReference type="NCBI Taxonomy" id="2696453"/>
    <lineage>
        <taxon>Viruses</taxon>
        <taxon>Duplodnaviria</taxon>
        <taxon>Heunggongvirae</taxon>
        <taxon>Uroviricota</taxon>
        <taxon>Caudoviricetes</taxon>
        <taxon>Andersonviridae</taxon>
        <taxon>Ounavirinae</taxon>
        <taxon>Felixounavirus</taxon>
        <taxon>Felixounavirus tootiki</taxon>
    </lineage>
</organism>
<dbReference type="Proteomes" id="UP000464007">
    <property type="component" value="Segment"/>
</dbReference>
<dbReference type="EMBL" id="MN850647">
    <property type="protein sequence ID" value="QHR75846.1"/>
    <property type="molecule type" value="Genomic_DNA"/>
</dbReference>